<dbReference type="GO" id="GO:0005524">
    <property type="term" value="F:ATP binding"/>
    <property type="evidence" value="ECO:0007669"/>
    <property type="project" value="UniProtKB-KW"/>
</dbReference>
<evidence type="ECO:0000256" key="6">
    <source>
        <dbReference type="ARBA" id="ARBA00023204"/>
    </source>
</evidence>
<keyword evidence="6" id="KW-0234">DNA repair</keyword>
<dbReference type="Gene3D" id="1.10.1420.10">
    <property type="match status" value="2"/>
</dbReference>
<protein>
    <submittedName>
        <fullName evidence="9">DNA mismatch repair protein MutS</fullName>
    </submittedName>
</protein>
<dbReference type="InterPro" id="IPR007860">
    <property type="entry name" value="DNA_mmatch_repair_MutS_con_dom"/>
</dbReference>
<dbReference type="InterPro" id="IPR017261">
    <property type="entry name" value="DNA_mismatch_repair_MutS/MSH"/>
</dbReference>
<dbReference type="Pfam" id="PF05192">
    <property type="entry name" value="MutS_III"/>
    <property type="match status" value="1"/>
</dbReference>
<dbReference type="InterPro" id="IPR007696">
    <property type="entry name" value="DNA_mismatch_repair_MutS_core"/>
</dbReference>
<dbReference type="SUPFAM" id="SSF52540">
    <property type="entry name" value="P-loop containing nucleoside triphosphate hydrolases"/>
    <property type="match status" value="1"/>
</dbReference>
<dbReference type="SMART" id="SM00534">
    <property type="entry name" value="MUTSac"/>
    <property type="match status" value="1"/>
</dbReference>
<dbReference type="SUPFAM" id="SSF53150">
    <property type="entry name" value="DNA repair protein MutS, domain II"/>
    <property type="match status" value="1"/>
</dbReference>
<dbReference type="InterPro" id="IPR000432">
    <property type="entry name" value="DNA_mismatch_repair_MutS_C"/>
</dbReference>
<dbReference type="CDD" id="cd03284">
    <property type="entry name" value="ABC_MutS1"/>
    <property type="match status" value="1"/>
</dbReference>
<dbReference type="SUPFAM" id="SSF55271">
    <property type="entry name" value="DNA repair protein MutS, domain I"/>
    <property type="match status" value="1"/>
</dbReference>
<dbReference type="GO" id="GO:0030983">
    <property type="term" value="F:mismatched DNA binding"/>
    <property type="evidence" value="ECO:0007669"/>
    <property type="project" value="InterPro"/>
</dbReference>
<dbReference type="InterPro" id="IPR016151">
    <property type="entry name" value="DNA_mismatch_repair_MutS_N"/>
</dbReference>
<dbReference type="FunFam" id="3.40.1170.10:FF:000001">
    <property type="entry name" value="DNA mismatch repair protein MutS"/>
    <property type="match status" value="1"/>
</dbReference>
<dbReference type="InterPro" id="IPR005748">
    <property type="entry name" value="DNA_mismatch_repair_MutS"/>
</dbReference>
<evidence type="ECO:0000256" key="7">
    <source>
        <dbReference type="ARBA" id="ARBA00024647"/>
    </source>
</evidence>
<organism evidence="9">
    <name type="scientific">hydrothermal vent metagenome</name>
    <dbReference type="NCBI Taxonomy" id="652676"/>
    <lineage>
        <taxon>unclassified sequences</taxon>
        <taxon>metagenomes</taxon>
        <taxon>ecological metagenomes</taxon>
    </lineage>
</organism>
<dbReference type="SMART" id="SM00533">
    <property type="entry name" value="MUTSd"/>
    <property type="match status" value="1"/>
</dbReference>
<dbReference type="PIRSF" id="PIRSF037677">
    <property type="entry name" value="DNA_mis_repair_Msh6"/>
    <property type="match status" value="1"/>
</dbReference>
<dbReference type="InterPro" id="IPR027417">
    <property type="entry name" value="P-loop_NTPase"/>
</dbReference>
<dbReference type="Gene3D" id="3.40.1170.10">
    <property type="entry name" value="DNA repair protein MutS, domain I"/>
    <property type="match status" value="1"/>
</dbReference>
<dbReference type="FunFam" id="1.10.1420.10:FF:000001">
    <property type="entry name" value="DNA mismatch repair protein MutS"/>
    <property type="match status" value="1"/>
</dbReference>
<dbReference type="NCBIfam" id="NF003810">
    <property type="entry name" value="PRK05399.1"/>
    <property type="match status" value="1"/>
</dbReference>
<evidence type="ECO:0000256" key="2">
    <source>
        <dbReference type="ARBA" id="ARBA00022741"/>
    </source>
</evidence>
<evidence type="ECO:0000256" key="3">
    <source>
        <dbReference type="ARBA" id="ARBA00022763"/>
    </source>
</evidence>
<dbReference type="NCBIfam" id="TIGR01070">
    <property type="entry name" value="mutS1"/>
    <property type="match status" value="1"/>
</dbReference>
<dbReference type="HAMAP" id="MF_00096">
    <property type="entry name" value="MutS"/>
    <property type="match status" value="1"/>
</dbReference>
<dbReference type="AlphaFoldDB" id="A0A3B0Z238"/>
<evidence type="ECO:0000256" key="5">
    <source>
        <dbReference type="ARBA" id="ARBA00023125"/>
    </source>
</evidence>
<dbReference type="Gene3D" id="3.30.420.110">
    <property type="entry name" value="MutS, connector domain"/>
    <property type="match status" value="1"/>
</dbReference>
<keyword evidence="4" id="KW-0067">ATP-binding</keyword>
<comment type="function">
    <text evidence="7">This protein is involved in the repair of mismatches in DNA. It is possible that it carries out the mismatch recognition step. This protein has a weak ATPase activity.</text>
</comment>
<sequence>MLLKEEKQKNLYYYALTRIDCRFMKNKTEQHTPMMQQYLRIKAEHPDILVFYRMGDFYELFYADARKAAELMDITLTSRGQSAGEPIPMAGIPVHAAEQYLARLVRLGESVAICEQIGDPAASKGPVERQVVRILTPGTLTDESLLEERSDNLLVSLNADEEGYYGVASLDLSAGRFTVQEFNGEEALLGELERLRPAELLLSEDFTLPPVLSRIKALRRLPPWHFDTEAATRQLNEQFGTRDLSGFGCQDMPVAVGAAGALLQYVKDTQRTALPHLRGLRTELQQDSVIMDAATRRNLELDQSQSGQKQHSLIAILDNCVTAMGSRMLRRWLHRPLRDRRPLALRHQCLEALLQARLFEAVRDQLRGGSDLERILSRIALLSARPRDLTALRETLTRLPDIQVLLHHDTDPLLSTLKARIQEHPGIVKLLRRALPDIPAAIIRDGGVIAEGYDSELDELRTLSEKSDRILLDMETAERERTGIANLKIRYNRVHGYYIEVSRSQSERVPDNYQRRQTLKSAERFITPALKAHEDKVLSARSKALEREKSLYADLLQQLLQQIQPLSVCAEGLAELDVLCCLAERADTLNWSRPHMSDADGIDIRGGRHPVIEKVNEAPFVPNDVRFDEQRRLLIITGPNMGGKSTYMRQTALIALLACIGSFVPADSAHIGPLDRIFTRIGASDDLAGGRSTFMVEMTETANILNNATGDSLVLMDEIGRGTSTYDGLALAWAVARELGKLRAYTLFATHYFELTGLPEELSTTANVHLDAVEHGEQIVFLHTVKEGPASRSYGIQVAALAGVPEAVLEQSRKLLYQLEMGNSQFVSPTAKPQRQIDLFADNHTSPLAEALESIKPDNLTPRQALDLLYTLKNLANGNAP</sequence>
<keyword evidence="5" id="KW-0238">DNA-binding</keyword>
<accession>A0A3B0Z238</accession>
<dbReference type="Gene3D" id="3.40.50.300">
    <property type="entry name" value="P-loop containing nucleotide triphosphate hydrolases"/>
    <property type="match status" value="1"/>
</dbReference>
<feature type="domain" description="DNA mismatch repair proteins mutS family" evidence="8">
    <location>
        <begin position="712"/>
        <end position="728"/>
    </location>
</feature>
<dbReference type="Pfam" id="PF05190">
    <property type="entry name" value="MutS_IV"/>
    <property type="match status" value="1"/>
</dbReference>
<dbReference type="PANTHER" id="PTHR11361:SF34">
    <property type="entry name" value="DNA MISMATCH REPAIR PROTEIN MSH1, MITOCHONDRIAL"/>
    <property type="match status" value="1"/>
</dbReference>
<gene>
    <name evidence="9" type="ORF">MNBD_GAMMA13-771</name>
</gene>
<keyword evidence="2" id="KW-0547">Nucleotide-binding</keyword>
<dbReference type="PROSITE" id="PS00486">
    <property type="entry name" value="DNA_MISMATCH_REPAIR_2"/>
    <property type="match status" value="1"/>
</dbReference>
<dbReference type="GO" id="GO:0005829">
    <property type="term" value="C:cytosol"/>
    <property type="evidence" value="ECO:0007669"/>
    <property type="project" value="TreeGrafter"/>
</dbReference>
<evidence type="ECO:0000256" key="1">
    <source>
        <dbReference type="ARBA" id="ARBA00006271"/>
    </source>
</evidence>
<dbReference type="PANTHER" id="PTHR11361">
    <property type="entry name" value="DNA MISMATCH REPAIR PROTEIN MUTS FAMILY MEMBER"/>
    <property type="match status" value="1"/>
</dbReference>
<dbReference type="InterPro" id="IPR007861">
    <property type="entry name" value="DNA_mismatch_repair_MutS_clamp"/>
</dbReference>
<dbReference type="GO" id="GO:0140664">
    <property type="term" value="F:ATP-dependent DNA damage sensor activity"/>
    <property type="evidence" value="ECO:0007669"/>
    <property type="project" value="InterPro"/>
</dbReference>
<dbReference type="Pfam" id="PF01624">
    <property type="entry name" value="MutS_I"/>
    <property type="match status" value="1"/>
</dbReference>
<name>A0A3B0Z238_9ZZZZ</name>
<dbReference type="Pfam" id="PF00488">
    <property type="entry name" value="MutS_V"/>
    <property type="match status" value="1"/>
</dbReference>
<comment type="similarity">
    <text evidence="1">Belongs to the DNA mismatch repair MutS family.</text>
</comment>
<keyword evidence="3" id="KW-0227">DNA damage</keyword>
<dbReference type="GO" id="GO:0006298">
    <property type="term" value="P:mismatch repair"/>
    <property type="evidence" value="ECO:0007669"/>
    <property type="project" value="InterPro"/>
</dbReference>
<dbReference type="InterPro" id="IPR036187">
    <property type="entry name" value="DNA_mismatch_repair_MutS_sf"/>
</dbReference>
<proteinExistence type="inferred from homology"/>
<dbReference type="Gene3D" id="6.10.140.430">
    <property type="match status" value="1"/>
</dbReference>
<evidence type="ECO:0000313" key="9">
    <source>
        <dbReference type="EMBL" id="VAW82333.1"/>
    </source>
</evidence>
<evidence type="ECO:0000256" key="4">
    <source>
        <dbReference type="ARBA" id="ARBA00022840"/>
    </source>
</evidence>
<dbReference type="InterPro" id="IPR007695">
    <property type="entry name" value="DNA_mismatch_repair_MutS-lik_N"/>
</dbReference>
<dbReference type="InterPro" id="IPR036678">
    <property type="entry name" value="MutS_con_dom_sf"/>
</dbReference>
<dbReference type="EMBL" id="UOFK01000308">
    <property type="protein sequence ID" value="VAW82333.1"/>
    <property type="molecule type" value="Genomic_DNA"/>
</dbReference>
<dbReference type="Pfam" id="PF05188">
    <property type="entry name" value="MutS_II"/>
    <property type="match status" value="1"/>
</dbReference>
<evidence type="ECO:0000259" key="8">
    <source>
        <dbReference type="PROSITE" id="PS00486"/>
    </source>
</evidence>
<dbReference type="SUPFAM" id="SSF48334">
    <property type="entry name" value="DNA repair protein MutS, domain III"/>
    <property type="match status" value="1"/>
</dbReference>
<dbReference type="InterPro" id="IPR045076">
    <property type="entry name" value="MutS"/>
</dbReference>
<reference evidence="9" key="1">
    <citation type="submission" date="2018-06" db="EMBL/GenBank/DDBJ databases">
        <authorList>
            <person name="Zhirakovskaya E."/>
        </authorList>
    </citation>
    <scope>NUCLEOTIDE SEQUENCE</scope>
</reference>
<dbReference type="FunFam" id="3.40.50.300:FF:000870">
    <property type="entry name" value="MutS protein homolog 4"/>
    <property type="match status" value="1"/>
</dbReference>